<feature type="binding site" evidence="2">
    <location>
        <position position="152"/>
    </location>
    <ligand>
        <name>Fe cation</name>
        <dbReference type="ChEBI" id="CHEBI:24875"/>
    </ligand>
</feature>
<dbReference type="PANTHER" id="PTHR10458">
    <property type="entry name" value="PEPTIDE DEFORMYLASE"/>
    <property type="match status" value="1"/>
</dbReference>
<dbReference type="PIRSF" id="PIRSF004749">
    <property type="entry name" value="Pep_def"/>
    <property type="match status" value="1"/>
</dbReference>
<dbReference type="Proteomes" id="UP000178374">
    <property type="component" value="Unassembled WGS sequence"/>
</dbReference>
<dbReference type="Gene3D" id="3.90.45.10">
    <property type="entry name" value="Peptide deformylase"/>
    <property type="match status" value="1"/>
</dbReference>
<dbReference type="STRING" id="1801750.A3B85_00370"/>
<comment type="function">
    <text evidence="2">Removes the formyl group from the N-terminal Met of newly synthesized proteins. Requires at least a dipeptide for an efficient rate of reaction. N-terminal L-methionine is a prerequisite for activity but the enzyme has broad specificity at other positions.</text>
</comment>
<dbReference type="EC" id="3.5.1.88" evidence="2"/>
<protein>
    <recommendedName>
        <fullName evidence="2">Peptide deformylase</fullName>
        <shortName evidence="2">PDF</shortName>
        <ecNumber evidence="2">3.5.1.88</ecNumber>
    </recommendedName>
    <alternativeName>
        <fullName evidence="2">Polypeptide deformylase</fullName>
    </alternativeName>
</protein>
<dbReference type="PANTHER" id="PTHR10458:SF22">
    <property type="entry name" value="PEPTIDE DEFORMYLASE"/>
    <property type="match status" value="1"/>
</dbReference>
<sequence>MKKILQKQARVLRQTAKEVLVEKIKTAKIKKILKEMSSALKSQDDGVAIAAPQIGYALRIFVVSGKIFAKDFGKKRPARNAFSIADARPHDSLQRIGQAGGEKKINSEEEILLNENNIVEKIETKEKIKDLIFINSKISKLSREKEWMPEGCLSVRWFYGKTLRSKKATITAYDENGKKFTRGASGLLAQIFQHETEHLNGILFIDHAKDIKEELPARNASHSDAGGPK</sequence>
<proteinExistence type="inferred from homology"/>
<evidence type="ECO:0000256" key="2">
    <source>
        <dbReference type="HAMAP-Rule" id="MF_00163"/>
    </source>
</evidence>
<dbReference type="SUPFAM" id="SSF56420">
    <property type="entry name" value="Peptide deformylase"/>
    <property type="match status" value="2"/>
</dbReference>
<dbReference type="Pfam" id="PF01327">
    <property type="entry name" value="Pep_deformylase"/>
    <property type="match status" value="2"/>
</dbReference>
<dbReference type="InterPro" id="IPR036821">
    <property type="entry name" value="Peptide_deformylase_sf"/>
</dbReference>
<dbReference type="InterPro" id="IPR023635">
    <property type="entry name" value="Peptide_deformylase"/>
</dbReference>
<comment type="caution">
    <text evidence="3">The sequence shown here is derived from an EMBL/GenBank/DDBJ whole genome shotgun (WGS) entry which is preliminary data.</text>
</comment>
<dbReference type="PRINTS" id="PR01576">
    <property type="entry name" value="PDEFORMYLASE"/>
</dbReference>
<dbReference type="EMBL" id="MFUA01000021">
    <property type="protein sequence ID" value="OGI76709.1"/>
    <property type="molecule type" value="Genomic_DNA"/>
</dbReference>
<dbReference type="GO" id="GO:0006412">
    <property type="term" value="P:translation"/>
    <property type="evidence" value="ECO:0007669"/>
    <property type="project" value="UniProtKB-UniRule"/>
</dbReference>
<comment type="cofactor">
    <cofactor evidence="2">
        <name>Fe(2+)</name>
        <dbReference type="ChEBI" id="CHEBI:29033"/>
    </cofactor>
    <text evidence="2">Binds 1 Fe(2+) ion.</text>
</comment>
<dbReference type="HAMAP" id="MF_00163">
    <property type="entry name" value="Pep_deformylase"/>
    <property type="match status" value="1"/>
</dbReference>
<accession>A0A1F6W481</accession>
<evidence type="ECO:0000256" key="1">
    <source>
        <dbReference type="ARBA" id="ARBA00010759"/>
    </source>
</evidence>
<dbReference type="AlphaFoldDB" id="A0A1F6W481"/>
<comment type="catalytic activity">
    <reaction evidence="2">
        <text>N-terminal N-formyl-L-methionyl-[peptide] + H2O = N-terminal L-methionyl-[peptide] + formate</text>
        <dbReference type="Rhea" id="RHEA:24420"/>
        <dbReference type="Rhea" id="RHEA-COMP:10639"/>
        <dbReference type="Rhea" id="RHEA-COMP:10640"/>
        <dbReference type="ChEBI" id="CHEBI:15377"/>
        <dbReference type="ChEBI" id="CHEBI:15740"/>
        <dbReference type="ChEBI" id="CHEBI:49298"/>
        <dbReference type="ChEBI" id="CHEBI:64731"/>
        <dbReference type="EC" id="3.5.1.88"/>
    </reaction>
</comment>
<reference evidence="3 4" key="1">
    <citation type="journal article" date="2016" name="Nat. Commun.">
        <title>Thousands of microbial genomes shed light on interconnected biogeochemical processes in an aquifer system.</title>
        <authorList>
            <person name="Anantharaman K."/>
            <person name="Brown C.T."/>
            <person name="Hug L.A."/>
            <person name="Sharon I."/>
            <person name="Castelle C.J."/>
            <person name="Probst A.J."/>
            <person name="Thomas B.C."/>
            <person name="Singh A."/>
            <person name="Wilkins M.J."/>
            <person name="Karaoz U."/>
            <person name="Brodie E.L."/>
            <person name="Williams K.H."/>
            <person name="Hubbard S.S."/>
            <person name="Banfield J.F."/>
        </authorList>
    </citation>
    <scope>NUCLEOTIDE SEQUENCE [LARGE SCALE GENOMIC DNA]</scope>
</reference>
<dbReference type="GO" id="GO:0046872">
    <property type="term" value="F:metal ion binding"/>
    <property type="evidence" value="ECO:0007669"/>
    <property type="project" value="UniProtKB-KW"/>
</dbReference>
<evidence type="ECO:0000313" key="3">
    <source>
        <dbReference type="EMBL" id="OGI76709.1"/>
    </source>
</evidence>
<feature type="active site" evidence="2">
    <location>
        <position position="195"/>
    </location>
</feature>
<organism evidence="3 4">
    <name type="scientific">Candidatus Nomurabacteria bacterium RIFCSPHIGHO2_02_FULL_37_13</name>
    <dbReference type="NCBI Taxonomy" id="1801750"/>
    <lineage>
        <taxon>Bacteria</taxon>
        <taxon>Candidatus Nomuraibacteriota</taxon>
    </lineage>
</organism>
<keyword evidence="2" id="KW-0378">Hydrolase</keyword>
<dbReference type="GO" id="GO:0042586">
    <property type="term" value="F:peptide deformylase activity"/>
    <property type="evidence" value="ECO:0007669"/>
    <property type="project" value="UniProtKB-UniRule"/>
</dbReference>
<evidence type="ECO:0000313" key="4">
    <source>
        <dbReference type="Proteomes" id="UP000178374"/>
    </source>
</evidence>
<keyword evidence="2" id="KW-0648">Protein biosynthesis</keyword>
<dbReference type="CDD" id="cd00487">
    <property type="entry name" value="Pep_deformylase"/>
    <property type="match status" value="1"/>
</dbReference>
<keyword evidence="2" id="KW-0408">Iron</keyword>
<comment type="similarity">
    <text evidence="1 2">Belongs to the polypeptide deformylase family.</text>
</comment>
<keyword evidence="2" id="KW-0479">Metal-binding</keyword>
<gene>
    <name evidence="2" type="primary">def</name>
    <name evidence="3" type="ORF">A3B85_00370</name>
</gene>
<name>A0A1F6W481_9BACT</name>
<feature type="binding site" evidence="2">
    <location>
        <position position="194"/>
    </location>
    <ligand>
        <name>Fe cation</name>
        <dbReference type="ChEBI" id="CHEBI:24875"/>
    </ligand>
</feature>
<feature type="binding site" evidence="2">
    <location>
        <position position="198"/>
    </location>
    <ligand>
        <name>Fe cation</name>
        <dbReference type="ChEBI" id="CHEBI:24875"/>
    </ligand>
</feature>